<comment type="caution">
    <text evidence="2">The sequence shown here is derived from an EMBL/GenBank/DDBJ whole genome shotgun (WGS) entry which is preliminary data.</text>
</comment>
<reference evidence="2 3" key="1">
    <citation type="submission" date="2017-11" db="EMBL/GenBank/DDBJ databases">
        <title>Genomic Encyclopedia of Archaeal and Bacterial Type Strains, Phase II (KMG-II): From Individual Species to Whole Genera.</title>
        <authorList>
            <person name="Goeker M."/>
        </authorList>
    </citation>
    <scope>NUCLEOTIDE SEQUENCE [LARGE SCALE GENOMIC DNA]</scope>
    <source>
        <strain evidence="2 3">DSM 25625</strain>
    </source>
</reference>
<dbReference type="AlphaFoldDB" id="A0A2M9BCR5"/>
<feature type="compositionally biased region" description="Polar residues" evidence="1">
    <location>
        <begin position="53"/>
        <end position="64"/>
    </location>
</feature>
<sequence length="64" mass="7213">MKKSLDRMGRGMQYGMQRSLRYCGQVLLAALRHGSGERESRVHSADHPPPTRGSWSDGGSNWIR</sequence>
<evidence type="ECO:0000313" key="3">
    <source>
        <dbReference type="Proteomes" id="UP000230161"/>
    </source>
</evidence>
<dbReference type="RefSeq" id="WP_157803011.1">
    <property type="nucleotide sequence ID" value="NZ_PGFB01000005.1"/>
</dbReference>
<protein>
    <submittedName>
        <fullName evidence="2">Uncharacterized protein</fullName>
    </submittedName>
</protein>
<gene>
    <name evidence="2" type="ORF">CLV54_3088</name>
</gene>
<dbReference type="EMBL" id="PGFB01000005">
    <property type="protein sequence ID" value="PJJ55737.1"/>
    <property type="molecule type" value="Genomic_DNA"/>
</dbReference>
<evidence type="ECO:0000313" key="2">
    <source>
        <dbReference type="EMBL" id="PJJ55737.1"/>
    </source>
</evidence>
<organism evidence="2 3">
    <name type="scientific">Compostimonas suwonensis</name>
    <dbReference type="NCBI Taxonomy" id="1048394"/>
    <lineage>
        <taxon>Bacteria</taxon>
        <taxon>Bacillati</taxon>
        <taxon>Actinomycetota</taxon>
        <taxon>Actinomycetes</taxon>
        <taxon>Micrococcales</taxon>
        <taxon>Microbacteriaceae</taxon>
        <taxon>Compostimonas</taxon>
    </lineage>
</organism>
<accession>A0A2M9BCR5</accession>
<feature type="region of interest" description="Disordered" evidence="1">
    <location>
        <begin position="33"/>
        <end position="64"/>
    </location>
</feature>
<name>A0A2M9BCR5_9MICO</name>
<keyword evidence="3" id="KW-1185">Reference proteome</keyword>
<evidence type="ECO:0000256" key="1">
    <source>
        <dbReference type="SAM" id="MobiDB-lite"/>
    </source>
</evidence>
<feature type="compositionally biased region" description="Basic and acidic residues" evidence="1">
    <location>
        <begin position="34"/>
        <end position="46"/>
    </location>
</feature>
<dbReference type="Proteomes" id="UP000230161">
    <property type="component" value="Unassembled WGS sequence"/>
</dbReference>
<proteinExistence type="predicted"/>